<dbReference type="PANTHER" id="PTHR42804:SF1">
    <property type="entry name" value="ALDEHYDE DEHYDROGENASE-RELATED"/>
    <property type="match status" value="1"/>
</dbReference>
<dbReference type="InterPro" id="IPR016161">
    <property type="entry name" value="Ald_DH/histidinol_DH"/>
</dbReference>
<keyword evidence="3" id="KW-1185">Reference proteome</keyword>
<feature type="domain" description="Aldehyde dehydrogenase" evidence="1">
    <location>
        <begin position="94"/>
        <end position="154"/>
    </location>
</feature>
<organism evidence="2 3">
    <name type="scientific">Musa troglodytarum</name>
    <name type="common">fe'i banana</name>
    <dbReference type="NCBI Taxonomy" id="320322"/>
    <lineage>
        <taxon>Eukaryota</taxon>
        <taxon>Viridiplantae</taxon>
        <taxon>Streptophyta</taxon>
        <taxon>Embryophyta</taxon>
        <taxon>Tracheophyta</taxon>
        <taxon>Spermatophyta</taxon>
        <taxon>Magnoliopsida</taxon>
        <taxon>Liliopsida</taxon>
        <taxon>Zingiberales</taxon>
        <taxon>Musaceae</taxon>
        <taxon>Musa</taxon>
    </lineage>
</organism>
<accession>A0A9E7HQR6</accession>
<evidence type="ECO:0000259" key="1">
    <source>
        <dbReference type="Pfam" id="PF00171"/>
    </source>
</evidence>
<gene>
    <name evidence="2" type="ORF">MUK42_33497</name>
</gene>
<dbReference type="PANTHER" id="PTHR42804">
    <property type="entry name" value="ALDEHYDE DEHYDROGENASE"/>
    <property type="match status" value="1"/>
</dbReference>
<feature type="non-terminal residue" evidence="2">
    <location>
        <position position="1"/>
    </location>
</feature>
<dbReference type="InterPro" id="IPR016162">
    <property type="entry name" value="Ald_DH_N"/>
</dbReference>
<dbReference type="Proteomes" id="UP001055439">
    <property type="component" value="Chromosome 8"/>
</dbReference>
<dbReference type="Pfam" id="PF00171">
    <property type="entry name" value="Aldedh"/>
    <property type="match status" value="1"/>
</dbReference>
<name>A0A9E7HQR6_9LILI</name>
<proteinExistence type="predicted"/>
<dbReference type="GO" id="GO:0016491">
    <property type="term" value="F:oxidoreductase activity"/>
    <property type="evidence" value="ECO:0007669"/>
    <property type="project" value="InterPro"/>
</dbReference>
<dbReference type="AlphaFoldDB" id="A0A9E7HQR6"/>
<dbReference type="InterPro" id="IPR015590">
    <property type="entry name" value="Aldehyde_DH_dom"/>
</dbReference>
<reference evidence="2" key="1">
    <citation type="submission" date="2022-05" db="EMBL/GenBank/DDBJ databases">
        <title>The Musa troglodytarum L. genome provides insights into the mechanism of non-climacteric behaviour and enrichment of carotenoids.</title>
        <authorList>
            <person name="Wang J."/>
        </authorList>
    </citation>
    <scope>NUCLEOTIDE SEQUENCE</scope>
    <source>
        <tissue evidence="2">Leaf</tissue>
    </source>
</reference>
<evidence type="ECO:0000313" key="3">
    <source>
        <dbReference type="Proteomes" id="UP001055439"/>
    </source>
</evidence>
<dbReference type="SUPFAM" id="SSF53720">
    <property type="entry name" value="ALDH-like"/>
    <property type="match status" value="2"/>
</dbReference>
<dbReference type="OrthoDB" id="310895at2759"/>
<sequence length="238" mass="26068">RFKAKSRIFSICPRRSNVLVPLSIYLLSNRIGGNNHPGTGPTRRRKNIASVTSRVAVVSSDPVIALGVVDAMAMAIPHRQLFIDGEWSEPLRGKRLPIINPATEESIGDIPAATVEDVELAVAAARRALTRSKGTDWARAPGAVRAKYLRAIAAKESIAEEFLGKLVTWAKNIKVSDPLEEGCRLGPVVSEGQQKVKGQLFYAEVDAHRGLDNYLSVKQVTEYISDDPWGWYPSPSKL</sequence>
<dbReference type="Gene3D" id="3.40.605.10">
    <property type="entry name" value="Aldehyde Dehydrogenase, Chain A, domain 1"/>
    <property type="match status" value="2"/>
</dbReference>
<dbReference type="EMBL" id="CP097510">
    <property type="protein sequence ID" value="URE38220.1"/>
    <property type="molecule type" value="Genomic_DNA"/>
</dbReference>
<evidence type="ECO:0000313" key="2">
    <source>
        <dbReference type="EMBL" id="URE38220.1"/>
    </source>
</evidence>
<protein>
    <submittedName>
        <fullName evidence="2">Betaine aldehyde dehydrogenase</fullName>
    </submittedName>
</protein>